<feature type="transmembrane region" description="Helical" evidence="2">
    <location>
        <begin position="41"/>
        <end position="62"/>
    </location>
</feature>
<keyword evidence="4" id="KW-1185">Reference proteome</keyword>
<keyword evidence="2" id="KW-0812">Transmembrane</keyword>
<organism evidence="3 4">
    <name type="scientific">Leersia perrieri</name>
    <dbReference type="NCBI Taxonomy" id="77586"/>
    <lineage>
        <taxon>Eukaryota</taxon>
        <taxon>Viridiplantae</taxon>
        <taxon>Streptophyta</taxon>
        <taxon>Embryophyta</taxon>
        <taxon>Tracheophyta</taxon>
        <taxon>Spermatophyta</taxon>
        <taxon>Magnoliopsida</taxon>
        <taxon>Liliopsida</taxon>
        <taxon>Poales</taxon>
        <taxon>Poaceae</taxon>
        <taxon>BOP clade</taxon>
        <taxon>Oryzoideae</taxon>
        <taxon>Oryzeae</taxon>
        <taxon>Oryzinae</taxon>
        <taxon>Leersia</taxon>
    </lineage>
</organism>
<proteinExistence type="predicted"/>
<dbReference type="Proteomes" id="UP000032180">
    <property type="component" value="Chromosome 5"/>
</dbReference>
<evidence type="ECO:0000256" key="2">
    <source>
        <dbReference type="SAM" id="Phobius"/>
    </source>
</evidence>
<protein>
    <submittedName>
        <fullName evidence="3">Uncharacterized protein</fullName>
    </submittedName>
</protein>
<evidence type="ECO:0000313" key="3">
    <source>
        <dbReference type="EnsemblPlants" id="LPERR05G13980.2"/>
    </source>
</evidence>
<feature type="transmembrane region" description="Helical" evidence="2">
    <location>
        <begin position="184"/>
        <end position="205"/>
    </location>
</feature>
<dbReference type="HOGENOM" id="CLU_032357_0_0_1"/>
<reference evidence="4" key="2">
    <citation type="submission" date="2013-12" db="EMBL/GenBank/DDBJ databases">
        <authorList>
            <person name="Yu Y."/>
            <person name="Lee S."/>
            <person name="de Baynast K."/>
            <person name="Wissotski M."/>
            <person name="Liu L."/>
            <person name="Talag J."/>
            <person name="Goicoechea J."/>
            <person name="Angelova A."/>
            <person name="Jetty R."/>
            <person name="Kudrna D."/>
            <person name="Golser W."/>
            <person name="Rivera L."/>
            <person name="Zhang J."/>
            <person name="Wing R."/>
        </authorList>
    </citation>
    <scope>NUCLEOTIDE SEQUENCE</scope>
</reference>
<accession>A0A0D9WGX1</accession>
<evidence type="ECO:0000313" key="4">
    <source>
        <dbReference type="Proteomes" id="UP000032180"/>
    </source>
</evidence>
<evidence type="ECO:0000256" key="1">
    <source>
        <dbReference type="SAM" id="MobiDB-lite"/>
    </source>
</evidence>
<reference evidence="3 4" key="1">
    <citation type="submission" date="2012-08" db="EMBL/GenBank/DDBJ databases">
        <title>Oryza genome evolution.</title>
        <authorList>
            <person name="Wing R.A."/>
        </authorList>
    </citation>
    <scope>NUCLEOTIDE SEQUENCE</scope>
</reference>
<feature type="transmembrane region" description="Helical" evidence="2">
    <location>
        <begin position="106"/>
        <end position="133"/>
    </location>
</feature>
<dbReference type="Gramene" id="LPERR05G13980.2">
    <property type="protein sequence ID" value="LPERR05G13980.2"/>
    <property type="gene ID" value="LPERR05G13980"/>
</dbReference>
<dbReference type="EnsemblPlants" id="LPERR05G13980.2">
    <property type="protein sequence ID" value="LPERR05G13980.2"/>
    <property type="gene ID" value="LPERR05G13980"/>
</dbReference>
<name>A0A0D9WGX1_9ORYZ</name>
<keyword evidence="2" id="KW-0472">Membrane</keyword>
<dbReference type="AlphaFoldDB" id="A0A0D9WGX1"/>
<keyword evidence="2" id="KW-1133">Transmembrane helix</keyword>
<feature type="region of interest" description="Disordered" evidence="1">
    <location>
        <begin position="272"/>
        <end position="294"/>
    </location>
</feature>
<dbReference type="InterPro" id="IPR052222">
    <property type="entry name" value="DESIGUAL"/>
</dbReference>
<dbReference type="PANTHER" id="PTHR31769">
    <property type="entry name" value="OS07G0462200 PROTEIN-RELATED"/>
    <property type="match status" value="1"/>
</dbReference>
<sequence length="355" mass="37706">MDKTTIIVSAVAGSLGVLSAVMGFAAEVARTIDCASALRLPVAASIFLMMAKVTVAAGVSCRKSRAILSVSKRIVRALCALVSWIAAVLAFVLFLDTGFGSDNSSIRTAVALGICAAIFLLITHVTVAAINYCSSCCIQSETNRFVCIVLLSVAPVTTFVLFVYSAVDKHKISIDCDVILGDVYVSAGVLALISTGLGIAPYLMLRTHRHDEPTLVWVPMVPMIGGPVPVVAQGIACQAPNPQFAYAADPRTHGYGYGQPPIFPHFVAPPPARGYESQSPPGDATQEGDRPLPERMTLNPMALYRFFLLSFTHTVVSKTGNGQRRALLSTYPLNRMPLLFVGLMAKLDGDGAPGY</sequence>
<feature type="transmembrane region" description="Helical" evidence="2">
    <location>
        <begin position="74"/>
        <end position="94"/>
    </location>
</feature>
<reference evidence="3" key="3">
    <citation type="submission" date="2015-04" db="UniProtKB">
        <authorList>
            <consortium name="EnsemblPlants"/>
        </authorList>
    </citation>
    <scope>IDENTIFICATION</scope>
</reference>
<feature type="transmembrane region" description="Helical" evidence="2">
    <location>
        <begin position="145"/>
        <end position="164"/>
    </location>
</feature>